<evidence type="ECO:0000256" key="5">
    <source>
        <dbReference type="ARBA" id="ARBA00022475"/>
    </source>
</evidence>
<keyword evidence="11 14" id="KW-0472">Membrane</keyword>
<evidence type="ECO:0000313" key="16">
    <source>
        <dbReference type="Proteomes" id="UP000275394"/>
    </source>
</evidence>
<keyword evidence="16" id="KW-1185">Reference proteome</keyword>
<keyword evidence="9 14" id="KW-1133">Transmembrane helix</keyword>
<sequence length="261" mass="27605">MIELLLTATTAALLLTAISGPLGSFVIWKRIAYFGDTLAHSALLGVAFGIWFNINIQLAVVAYCLLSATLLTRLNRSKRIALDTLLGILSHGSLAIGLVLLSLSDNIFIDINGLLFGDLLAVDTTDLYIISAISALVGGLLCYYWRQLLSVTVHPELACVEGINVPRMELLLMLCLALIVAIGMQVVGVLLITALLIIPAATARKFAETPEQMAIYAIGFGAIAVLLGMTLSATADSAAGPSIVTAATLLFLLTQALPNRQ</sequence>
<dbReference type="SUPFAM" id="SSF81345">
    <property type="entry name" value="ABC transporter involved in vitamin B12 uptake, BtuC"/>
    <property type="match status" value="1"/>
</dbReference>
<reference evidence="15 16" key="1">
    <citation type="submission" date="2018-11" db="EMBL/GenBank/DDBJ databases">
        <title>Genomic Encyclopedia of Type Strains, Phase IV (KMG-IV): sequencing the most valuable type-strain genomes for metagenomic binning, comparative biology and taxonomic classification.</title>
        <authorList>
            <person name="Goeker M."/>
        </authorList>
    </citation>
    <scope>NUCLEOTIDE SEQUENCE [LARGE SCALE GENOMIC DNA]</scope>
    <source>
        <strain evidence="15 16">DSM 100316</strain>
    </source>
</reference>
<evidence type="ECO:0000256" key="11">
    <source>
        <dbReference type="ARBA" id="ARBA00023136"/>
    </source>
</evidence>
<evidence type="ECO:0000256" key="4">
    <source>
        <dbReference type="ARBA" id="ARBA00022448"/>
    </source>
</evidence>
<evidence type="ECO:0000256" key="9">
    <source>
        <dbReference type="ARBA" id="ARBA00022989"/>
    </source>
</evidence>
<dbReference type="Proteomes" id="UP000275394">
    <property type="component" value="Unassembled WGS sequence"/>
</dbReference>
<dbReference type="RefSeq" id="WP_123713536.1">
    <property type="nucleotide sequence ID" value="NZ_RKHR01000006.1"/>
</dbReference>
<evidence type="ECO:0000256" key="1">
    <source>
        <dbReference type="ARBA" id="ARBA00002313"/>
    </source>
</evidence>
<organism evidence="15 16">
    <name type="scientific">Sinobacterium caligoides</name>
    <dbReference type="NCBI Taxonomy" id="933926"/>
    <lineage>
        <taxon>Bacteria</taxon>
        <taxon>Pseudomonadati</taxon>
        <taxon>Pseudomonadota</taxon>
        <taxon>Gammaproteobacteria</taxon>
        <taxon>Cellvibrionales</taxon>
        <taxon>Spongiibacteraceae</taxon>
        <taxon>Sinobacterium</taxon>
    </lineage>
</organism>
<dbReference type="EMBL" id="RKHR01000006">
    <property type="protein sequence ID" value="ROR98971.1"/>
    <property type="molecule type" value="Genomic_DNA"/>
</dbReference>
<dbReference type="OrthoDB" id="9783937at2"/>
<feature type="transmembrane region" description="Helical" evidence="14">
    <location>
        <begin position="80"/>
        <end position="103"/>
    </location>
</feature>
<evidence type="ECO:0000256" key="8">
    <source>
        <dbReference type="ARBA" id="ARBA00022906"/>
    </source>
</evidence>
<dbReference type="Gene3D" id="1.10.3470.10">
    <property type="entry name" value="ABC transporter involved in vitamin B12 uptake, BtuC"/>
    <property type="match status" value="1"/>
</dbReference>
<dbReference type="GO" id="GO:0006829">
    <property type="term" value="P:zinc ion transport"/>
    <property type="evidence" value="ECO:0007669"/>
    <property type="project" value="UniProtKB-KW"/>
</dbReference>
<evidence type="ECO:0000256" key="10">
    <source>
        <dbReference type="ARBA" id="ARBA00023065"/>
    </source>
</evidence>
<dbReference type="GO" id="GO:0010043">
    <property type="term" value="P:response to zinc ion"/>
    <property type="evidence" value="ECO:0007669"/>
    <property type="project" value="TreeGrafter"/>
</dbReference>
<dbReference type="Pfam" id="PF00950">
    <property type="entry name" value="ABC-3"/>
    <property type="match status" value="1"/>
</dbReference>
<dbReference type="CDD" id="cd06550">
    <property type="entry name" value="TM_ABC_iron-siderophores_like"/>
    <property type="match status" value="1"/>
</dbReference>
<evidence type="ECO:0000256" key="6">
    <source>
        <dbReference type="ARBA" id="ARBA00022692"/>
    </source>
</evidence>
<keyword evidence="5" id="KW-1003">Cell membrane</keyword>
<evidence type="ECO:0000313" key="15">
    <source>
        <dbReference type="EMBL" id="ROR98971.1"/>
    </source>
</evidence>
<gene>
    <name evidence="15" type="ORF">EDC56_3211</name>
</gene>
<dbReference type="InterPro" id="IPR001626">
    <property type="entry name" value="ABC_TroCD"/>
</dbReference>
<dbReference type="PANTHER" id="PTHR30477:SF23">
    <property type="entry name" value="HIGH-AFFINITY ZINC UPTAKE SYSTEM MEMBRANE PROTEIN ZNUB"/>
    <property type="match status" value="1"/>
</dbReference>
<comment type="subcellular location">
    <subcellularLocation>
        <location evidence="2 13">Cell membrane</location>
        <topology evidence="2 13">Multi-pass membrane protein</topology>
    </subcellularLocation>
</comment>
<evidence type="ECO:0000256" key="3">
    <source>
        <dbReference type="ARBA" id="ARBA00008034"/>
    </source>
</evidence>
<evidence type="ECO:0000256" key="13">
    <source>
        <dbReference type="RuleBase" id="RU003943"/>
    </source>
</evidence>
<name>A0A3N2DGV9_9GAMM</name>
<accession>A0A3N2DGV9</accession>
<keyword evidence="4 13" id="KW-0813">Transport</keyword>
<keyword evidence="6 13" id="KW-0812">Transmembrane</keyword>
<proteinExistence type="inferred from homology"/>
<dbReference type="GO" id="GO:0043190">
    <property type="term" value="C:ATP-binding cassette (ABC) transporter complex"/>
    <property type="evidence" value="ECO:0007669"/>
    <property type="project" value="InterPro"/>
</dbReference>
<dbReference type="PANTHER" id="PTHR30477">
    <property type="entry name" value="ABC-TRANSPORTER METAL-BINDING PROTEIN"/>
    <property type="match status" value="1"/>
</dbReference>
<feature type="transmembrane region" description="Helical" evidence="14">
    <location>
        <begin position="127"/>
        <end position="145"/>
    </location>
</feature>
<comment type="caution">
    <text evidence="15">The sequence shown here is derived from an EMBL/GenBank/DDBJ whole genome shotgun (WGS) entry which is preliminary data.</text>
</comment>
<feature type="transmembrane region" description="Helical" evidence="14">
    <location>
        <begin position="170"/>
        <end position="201"/>
    </location>
</feature>
<keyword evidence="8" id="KW-0864">Zinc transport</keyword>
<evidence type="ECO:0000256" key="12">
    <source>
        <dbReference type="ARBA" id="ARBA00040080"/>
    </source>
</evidence>
<comment type="similarity">
    <text evidence="3 13">Belongs to the ABC-3 integral membrane protein family.</text>
</comment>
<keyword evidence="7" id="KW-0862">Zinc</keyword>
<dbReference type="NCBIfam" id="NF007089">
    <property type="entry name" value="PRK09543.1"/>
    <property type="match status" value="1"/>
</dbReference>
<evidence type="ECO:0000256" key="7">
    <source>
        <dbReference type="ARBA" id="ARBA00022833"/>
    </source>
</evidence>
<keyword evidence="10" id="KW-0406">Ion transport</keyword>
<protein>
    <recommendedName>
        <fullName evidence="12">High-affinity zinc uptake system membrane protein ZnuB</fullName>
    </recommendedName>
</protein>
<feature type="transmembrane region" description="Helical" evidence="14">
    <location>
        <begin position="43"/>
        <end position="68"/>
    </location>
</feature>
<dbReference type="InterPro" id="IPR037294">
    <property type="entry name" value="ABC_BtuC-like"/>
</dbReference>
<comment type="function">
    <text evidence="1">Involved in the high-affinity zinc uptake transport system.</text>
</comment>
<evidence type="ECO:0000256" key="2">
    <source>
        <dbReference type="ARBA" id="ARBA00004651"/>
    </source>
</evidence>
<evidence type="ECO:0000256" key="14">
    <source>
        <dbReference type="SAM" id="Phobius"/>
    </source>
</evidence>
<dbReference type="GO" id="GO:0055085">
    <property type="term" value="P:transmembrane transport"/>
    <property type="evidence" value="ECO:0007669"/>
    <property type="project" value="InterPro"/>
</dbReference>
<dbReference type="AlphaFoldDB" id="A0A3N2DGV9"/>
<feature type="transmembrane region" description="Helical" evidence="14">
    <location>
        <begin position="213"/>
        <end position="231"/>
    </location>
</feature>